<gene>
    <name evidence="2" type="ORF">PHYSODRAFT_520891</name>
</gene>
<dbReference type="InParanoid" id="G4ZZC4"/>
<evidence type="ECO:0000313" key="3">
    <source>
        <dbReference type="Proteomes" id="UP000002640"/>
    </source>
</evidence>
<dbReference type="GeneID" id="20660347"/>
<dbReference type="RefSeq" id="XP_009533891.1">
    <property type="nucleotide sequence ID" value="XM_009535596.1"/>
</dbReference>
<dbReference type="InterPro" id="IPR018289">
    <property type="entry name" value="MULE_transposase_dom"/>
</dbReference>
<dbReference type="EMBL" id="JH159158">
    <property type="protein sequence ID" value="EGZ11146.1"/>
    <property type="molecule type" value="Genomic_DNA"/>
</dbReference>
<dbReference type="PANTHER" id="PTHR33977:SF1">
    <property type="entry name" value="ZINC ION BINDING PROTEIN"/>
    <property type="match status" value="1"/>
</dbReference>
<dbReference type="PANTHER" id="PTHR33977">
    <property type="entry name" value="ZINC ION BINDING PROTEIN"/>
    <property type="match status" value="1"/>
</dbReference>
<dbReference type="Proteomes" id="UP000002640">
    <property type="component" value="Unassembled WGS sequence"/>
</dbReference>
<protein>
    <recommendedName>
        <fullName evidence="1">MULE transposase domain-containing protein</fullName>
    </recommendedName>
</protein>
<organism evidence="2 3">
    <name type="scientific">Phytophthora sojae (strain P6497)</name>
    <name type="common">Soybean stem and root rot agent</name>
    <name type="synonym">Phytophthora megasperma f. sp. glycines</name>
    <dbReference type="NCBI Taxonomy" id="1094619"/>
    <lineage>
        <taxon>Eukaryota</taxon>
        <taxon>Sar</taxon>
        <taxon>Stramenopiles</taxon>
        <taxon>Oomycota</taxon>
        <taxon>Peronosporomycetes</taxon>
        <taxon>Peronosporales</taxon>
        <taxon>Peronosporaceae</taxon>
        <taxon>Phytophthora</taxon>
    </lineage>
</organism>
<evidence type="ECO:0000259" key="1">
    <source>
        <dbReference type="Pfam" id="PF10551"/>
    </source>
</evidence>
<feature type="domain" description="MULE transposase" evidence="1">
    <location>
        <begin position="233"/>
        <end position="319"/>
    </location>
</feature>
<reference evidence="2 3" key="1">
    <citation type="journal article" date="2006" name="Science">
        <title>Phytophthora genome sequences uncover evolutionary origins and mechanisms of pathogenesis.</title>
        <authorList>
            <person name="Tyler B.M."/>
            <person name="Tripathy S."/>
            <person name="Zhang X."/>
            <person name="Dehal P."/>
            <person name="Jiang R.H."/>
            <person name="Aerts A."/>
            <person name="Arredondo F.D."/>
            <person name="Baxter L."/>
            <person name="Bensasson D."/>
            <person name="Beynon J.L."/>
            <person name="Chapman J."/>
            <person name="Damasceno C.M."/>
            <person name="Dorrance A.E."/>
            <person name="Dou D."/>
            <person name="Dickerman A.W."/>
            <person name="Dubchak I.L."/>
            <person name="Garbelotto M."/>
            <person name="Gijzen M."/>
            <person name="Gordon S.G."/>
            <person name="Govers F."/>
            <person name="Grunwald N.J."/>
            <person name="Huang W."/>
            <person name="Ivors K.L."/>
            <person name="Jones R.W."/>
            <person name="Kamoun S."/>
            <person name="Krampis K."/>
            <person name="Lamour K.H."/>
            <person name="Lee M.K."/>
            <person name="McDonald W.H."/>
            <person name="Medina M."/>
            <person name="Meijer H.J."/>
            <person name="Nordberg E.K."/>
            <person name="Maclean D.J."/>
            <person name="Ospina-Giraldo M.D."/>
            <person name="Morris P.F."/>
            <person name="Phuntumart V."/>
            <person name="Putnam N.H."/>
            <person name="Rash S."/>
            <person name="Rose J.K."/>
            <person name="Sakihama Y."/>
            <person name="Salamov A.A."/>
            <person name="Savidor A."/>
            <person name="Scheuring C.F."/>
            <person name="Smith B.M."/>
            <person name="Sobral B.W."/>
            <person name="Terry A."/>
            <person name="Torto-Alalibo T.A."/>
            <person name="Win J."/>
            <person name="Xu Z."/>
            <person name="Zhang H."/>
            <person name="Grigoriev I.V."/>
            <person name="Rokhsar D.S."/>
            <person name="Boore J.L."/>
        </authorList>
    </citation>
    <scope>NUCLEOTIDE SEQUENCE [LARGE SCALE GENOMIC DNA]</scope>
    <source>
        <strain evidence="2 3">P6497</strain>
    </source>
</reference>
<name>G4ZZC4_PHYSP</name>
<accession>G4ZZC4</accession>
<dbReference type="KEGG" id="psoj:PHYSODRAFT_520891"/>
<keyword evidence="3" id="KW-1185">Reference proteome</keyword>
<evidence type="ECO:0000313" key="2">
    <source>
        <dbReference type="EMBL" id="EGZ11146.1"/>
    </source>
</evidence>
<dbReference type="AlphaFoldDB" id="G4ZZC4"/>
<sequence length="322" mass="36122">MPRALLWTPLAIGFSNKDASILLETIKPSKVTKSELVPCTVCTVAEPHNMRYRLRRCSCRSCTEEAPYAKCPWRAKTLHCEKVDHVDIYETSKHVTAMRTAPEPRLTSEMKVVAREMTAQGLMPVRIRNAILRKFNLAAEELPALSKIQRFCQHYASTKLGCNDYVKETHDLIRDASYVSTMDEHESFTFALNSDATGLPVIGFGSDAKPFIVGVTSRRLLTQADREAGSLLLHVDATFKLNQVGYPSIVVGFSDCARGFHLLALFVSSQRKQEHFTEMFVALQQIYKRVIGKQLLIKMVMGDADDAQFNGVERVFGESAEV</sequence>
<proteinExistence type="predicted"/>
<dbReference type="Pfam" id="PF10551">
    <property type="entry name" value="MULE"/>
    <property type="match status" value="1"/>
</dbReference>